<dbReference type="Pfam" id="PF01648">
    <property type="entry name" value="ACPS"/>
    <property type="match status" value="1"/>
</dbReference>
<protein>
    <recommendedName>
        <fullName evidence="8">Holo-[acyl-carrier-protein] synthase</fullName>
        <shortName evidence="8">Holo-ACP synthase</shortName>
        <ecNumber evidence="8">2.7.8.7</ecNumber>
    </recommendedName>
    <alternativeName>
        <fullName evidence="8">4'-phosphopantetheinyl transferase AcpS</fullName>
    </alternativeName>
</protein>
<dbReference type="Proteomes" id="UP000185934">
    <property type="component" value="Chromosome"/>
</dbReference>
<dbReference type="InterPro" id="IPR037143">
    <property type="entry name" value="4-PPantetheinyl_Trfase_dom_sf"/>
</dbReference>
<feature type="domain" description="4'-phosphopantetheinyl transferase" evidence="9">
    <location>
        <begin position="5"/>
        <end position="114"/>
    </location>
</feature>
<evidence type="ECO:0000256" key="7">
    <source>
        <dbReference type="ARBA" id="ARBA00023160"/>
    </source>
</evidence>
<dbReference type="KEGG" id="dfo:Dform_01148"/>
<name>A0A1P8F7M8_9CHLR</name>
<dbReference type="SUPFAM" id="SSF56214">
    <property type="entry name" value="4'-phosphopantetheinyl transferase"/>
    <property type="match status" value="1"/>
</dbReference>
<keyword evidence="1 8" id="KW-0444">Lipid biosynthesis</keyword>
<dbReference type="HAMAP" id="MF_00101">
    <property type="entry name" value="AcpS"/>
    <property type="match status" value="1"/>
</dbReference>
<dbReference type="GO" id="GO:0006633">
    <property type="term" value="P:fatty acid biosynthetic process"/>
    <property type="evidence" value="ECO:0007669"/>
    <property type="project" value="UniProtKB-UniRule"/>
</dbReference>
<dbReference type="NCBIfam" id="TIGR00516">
    <property type="entry name" value="acpS"/>
    <property type="match status" value="1"/>
</dbReference>
<evidence type="ECO:0000256" key="8">
    <source>
        <dbReference type="HAMAP-Rule" id="MF_00101"/>
    </source>
</evidence>
<comment type="function">
    <text evidence="8">Transfers the 4'-phosphopantetheine moiety from coenzyme A to a Ser of acyl-carrier-protein.</text>
</comment>
<organism evidence="10 11">
    <name type="scientific">Dehalogenimonas formicexedens</name>
    <dbReference type="NCBI Taxonomy" id="1839801"/>
    <lineage>
        <taxon>Bacteria</taxon>
        <taxon>Bacillati</taxon>
        <taxon>Chloroflexota</taxon>
        <taxon>Dehalococcoidia</taxon>
        <taxon>Dehalococcoidales</taxon>
        <taxon>Dehalococcoidaceae</taxon>
        <taxon>Dehalogenimonas</taxon>
    </lineage>
</organism>
<dbReference type="RefSeq" id="WP_076004159.1">
    <property type="nucleotide sequence ID" value="NZ_CP018258.1"/>
</dbReference>
<dbReference type="Gene3D" id="3.90.470.20">
    <property type="entry name" value="4'-phosphopantetheinyl transferase domain"/>
    <property type="match status" value="1"/>
</dbReference>
<keyword evidence="8" id="KW-0963">Cytoplasm</keyword>
<dbReference type="EC" id="2.7.8.7" evidence="8"/>
<dbReference type="STRING" id="1839801.Dform_01148"/>
<evidence type="ECO:0000256" key="2">
    <source>
        <dbReference type="ARBA" id="ARBA00022679"/>
    </source>
</evidence>
<keyword evidence="5 8" id="KW-0460">Magnesium</keyword>
<comment type="similarity">
    <text evidence="8">Belongs to the P-Pant transferase superfamily. AcpS family.</text>
</comment>
<keyword evidence="6 8" id="KW-0443">Lipid metabolism</keyword>
<reference evidence="11" key="1">
    <citation type="submission" date="2016-11" db="EMBL/GenBank/DDBJ databases">
        <title>Dehalogenimonas formicexedens sp. nov., a chlorinated alkane respiring bacterium isolated from contaminated groundwater.</title>
        <authorList>
            <person name="Key T.A."/>
            <person name="Bowman K.S."/>
            <person name="Lee I."/>
            <person name="Chun J."/>
            <person name="Albuquerque L."/>
            <person name="da Costa M.S."/>
            <person name="Rainey F.A."/>
            <person name="Moe W.M."/>
        </authorList>
    </citation>
    <scope>NUCLEOTIDE SEQUENCE [LARGE SCALE GENOMIC DNA]</scope>
    <source>
        <strain evidence="11">NSZ-14</strain>
    </source>
</reference>
<evidence type="ECO:0000259" key="9">
    <source>
        <dbReference type="Pfam" id="PF01648"/>
    </source>
</evidence>
<dbReference type="AlphaFoldDB" id="A0A1P8F7M8"/>
<gene>
    <name evidence="8 10" type="primary">acpS</name>
    <name evidence="10" type="ORF">Dform_01148</name>
</gene>
<comment type="cofactor">
    <cofactor evidence="8">
        <name>Mg(2+)</name>
        <dbReference type="ChEBI" id="CHEBI:18420"/>
    </cofactor>
</comment>
<sequence>MKQYLGVDIIEISRIEKAIDRWGDAFLDRIFTPAEKEKYRNRPESLAARFAAKEAAVKALGCNEIIYRDIEIVADAGKRPEISLTGRAEVFARDLGIANLAVSLSHSRDYAVAVVSGFS</sequence>
<comment type="catalytic activity">
    <reaction evidence="8">
        <text>apo-[ACP] + CoA = holo-[ACP] + adenosine 3',5'-bisphosphate + H(+)</text>
        <dbReference type="Rhea" id="RHEA:12068"/>
        <dbReference type="Rhea" id="RHEA-COMP:9685"/>
        <dbReference type="Rhea" id="RHEA-COMP:9690"/>
        <dbReference type="ChEBI" id="CHEBI:15378"/>
        <dbReference type="ChEBI" id="CHEBI:29999"/>
        <dbReference type="ChEBI" id="CHEBI:57287"/>
        <dbReference type="ChEBI" id="CHEBI:58343"/>
        <dbReference type="ChEBI" id="CHEBI:64479"/>
        <dbReference type="EC" id="2.7.8.7"/>
    </reaction>
</comment>
<keyword evidence="7 8" id="KW-0275">Fatty acid biosynthesis</keyword>
<evidence type="ECO:0000256" key="4">
    <source>
        <dbReference type="ARBA" id="ARBA00022832"/>
    </source>
</evidence>
<feature type="binding site" evidence="8">
    <location>
        <position position="8"/>
    </location>
    <ligand>
        <name>Mg(2+)</name>
        <dbReference type="ChEBI" id="CHEBI:18420"/>
    </ligand>
</feature>
<accession>A0A1P8F7M8</accession>
<evidence type="ECO:0000256" key="1">
    <source>
        <dbReference type="ARBA" id="ARBA00022516"/>
    </source>
</evidence>
<evidence type="ECO:0000256" key="6">
    <source>
        <dbReference type="ARBA" id="ARBA00023098"/>
    </source>
</evidence>
<dbReference type="OrthoDB" id="517356at2"/>
<dbReference type="InterPro" id="IPR002582">
    <property type="entry name" value="ACPS"/>
</dbReference>
<evidence type="ECO:0000256" key="3">
    <source>
        <dbReference type="ARBA" id="ARBA00022723"/>
    </source>
</evidence>
<dbReference type="GO" id="GO:0008897">
    <property type="term" value="F:holo-[acyl-carrier-protein] synthase activity"/>
    <property type="evidence" value="ECO:0007669"/>
    <property type="project" value="UniProtKB-UniRule"/>
</dbReference>
<keyword evidence="11" id="KW-1185">Reference proteome</keyword>
<dbReference type="GO" id="GO:0005737">
    <property type="term" value="C:cytoplasm"/>
    <property type="evidence" value="ECO:0007669"/>
    <property type="project" value="UniProtKB-SubCell"/>
</dbReference>
<keyword evidence="4 8" id="KW-0276">Fatty acid metabolism</keyword>
<evidence type="ECO:0000313" key="10">
    <source>
        <dbReference type="EMBL" id="APV44481.1"/>
    </source>
</evidence>
<comment type="subcellular location">
    <subcellularLocation>
        <location evidence="8">Cytoplasm</location>
    </subcellularLocation>
</comment>
<dbReference type="NCBIfam" id="TIGR00556">
    <property type="entry name" value="pantethn_trn"/>
    <property type="match status" value="1"/>
</dbReference>
<evidence type="ECO:0000256" key="5">
    <source>
        <dbReference type="ARBA" id="ARBA00022842"/>
    </source>
</evidence>
<dbReference type="InterPro" id="IPR004568">
    <property type="entry name" value="Ppantetheine-prot_Trfase_dom"/>
</dbReference>
<proteinExistence type="inferred from homology"/>
<keyword evidence="2 8" id="KW-0808">Transferase</keyword>
<dbReference type="GO" id="GO:0000287">
    <property type="term" value="F:magnesium ion binding"/>
    <property type="evidence" value="ECO:0007669"/>
    <property type="project" value="UniProtKB-UniRule"/>
</dbReference>
<evidence type="ECO:0000313" key="11">
    <source>
        <dbReference type="Proteomes" id="UP000185934"/>
    </source>
</evidence>
<dbReference type="EMBL" id="CP018258">
    <property type="protein sequence ID" value="APV44481.1"/>
    <property type="molecule type" value="Genomic_DNA"/>
</dbReference>
<keyword evidence="3 8" id="KW-0479">Metal-binding</keyword>
<dbReference type="InterPro" id="IPR008278">
    <property type="entry name" value="4-PPantetheinyl_Trfase_dom"/>
</dbReference>
<feature type="binding site" evidence="8">
    <location>
        <position position="54"/>
    </location>
    <ligand>
        <name>Mg(2+)</name>
        <dbReference type="ChEBI" id="CHEBI:18420"/>
    </ligand>
</feature>